<accession>A0A1I3EFL7</accession>
<gene>
    <name evidence="3" type="ORF">SAMN04487861_11015</name>
</gene>
<dbReference type="InterPro" id="IPR011033">
    <property type="entry name" value="PRC_barrel-like_sf"/>
</dbReference>
<feature type="compositionally biased region" description="Low complexity" evidence="1">
    <location>
        <begin position="178"/>
        <end position="188"/>
    </location>
</feature>
<dbReference type="EMBL" id="FOQK01000010">
    <property type="protein sequence ID" value="SFH97726.1"/>
    <property type="molecule type" value="Genomic_DNA"/>
</dbReference>
<protein>
    <submittedName>
        <fullName evidence="3">Uncharacterized protein YrrD, contains PRC-barrel domain</fullName>
    </submittedName>
</protein>
<dbReference type="OrthoDB" id="53812at2"/>
<dbReference type="RefSeq" id="WP_075443176.1">
    <property type="nucleotide sequence ID" value="NZ_FOQK01000010.1"/>
</dbReference>
<evidence type="ECO:0000256" key="1">
    <source>
        <dbReference type="SAM" id="MobiDB-lite"/>
    </source>
</evidence>
<evidence type="ECO:0000259" key="2">
    <source>
        <dbReference type="Pfam" id="PF05239"/>
    </source>
</evidence>
<dbReference type="AlphaFoldDB" id="A0A1I3EFL7"/>
<sequence>MKKSVEILGLPVISITEGRELGMSKTLLIDAKNGLVAAITIEDEDWYRGVKLIPYESVIAIGDDAVTVTNSENILKLDDAGDYETLLDENIRVIGTKAITKSGTIQGNISEVFIGDDGKIEKCEITAPDGTSSEVTSDQISIFGKQVTVIDPNGEKKNEPVSAAPKAAAPAPAPAPAAAPKAEAAPEAPKAEEKPAEAPKAEEPKAPAAPKAEPAPAVKEEPKKEAPKAEEPKAAPAKPAAPAPKKEAPKAAAPAADAAKQAAADKATEERHRRFLLGKKATRDIKMDNGIVIVQAGQDITEEVLQKAKLANKFIELSMNVR</sequence>
<reference evidence="3 4" key="1">
    <citation type="submission" date="2016-10" db="EMBL/GenBank/DDBJ databases">
        <authorList>
            <person name="de Groot N.N."/>
        </authorList>
    </citation>
    <scope>NUCLEOTIDE SEQUENCE [LARGE SCALE GENOMIC DNA]</scope>
    <source>
        <strain evidence="3 4">Z108</strain>
    </source>
</reference>
<feature type="compositionally biased region" description="Basic and acidic residues" evidence="1">
    <location>
        <begin position="189"/>
        <end position="205"/>
    </location>
</feature>
<dbReference type="Proteomes" id="UP000183639">
    <property type="component" value="Unassembled WGS sequence"/>
</dbReference>
<name>A0A1I3EFL7_SELRU</name>
<evidence type="ECO:0000313" key="4">
    <source>
        <dbReference type="Proteomes" id="UP000183639"/>
    </source>
</evidence>
<proteinExistence type="predicted"/>
<feature type="compositionally biased region" description="Low complexity" evidence="1">
    <location>
        <begin position="250"/>
        <end position="265"/>
    </location>
</feature>
<feature type="region of interest" description="Disordered" evidence="1">
    <location>
        <begin position="147"/>
        <end position="271"/>
    </location>
</feature>
<dbReference type="SUPFAM" id="SSF50346">
    <property type="entry name" value="PRC-barrel domain"/>
    <property type="match status" value="1"/>
</dbReference>
<dbReference type="Pfam" id="PF05239">
    <property type="entry name" value="PRC"/>
    <property type="match status" value="1"/>
</dbReference>
<organism evidence="3 4">
    <name type="scientific">Selenomonas ruminantium</name>
    <dbReference type="NCBI Taxonomy" id="971"/>
    <lineage>
        <taxon>Bacteria</taxon>
        <taxon>Bacillati</taxon>
        <taxon>Bacillota</taxon>
        <taxon>Negativicutes</taxon>
        <taxon>Selenomonadales</taxon>
        <taxon>Selenomonadaceae</taxon>
        <taxon>Selenomonas</taxon>
    </lineage>
</organism>
<dbReference type="InterPro" id="IPR027275">
    <property type="entry name" value="PRC-brl_dom"/>
</dbReference>
<feature type="domain" description="PRC-barrel" evidence="2">
    <location>
        <begin position="5"/>
        <end position="72"/>
    </location>
</feature>
<feature type="compositionally biased region" description="Basic and acidic residues" evidence="1">
    <location>
        <begin position="218"/>
        <end position="233"/>
    </location>
</feature>
<evidence type="ECO:0000313" key="3">
    <source>
        <dbReference type="EMBL" id="SFH97726.1"/>
    </source>
</evidence>
<feature type="compositionally biased region" description="Low complexity" evidence="1">
    <location>
        <begin position="206"/>
        <end position="217"/>
    </location>
</feature>
<dbReference type="Gene3D" id="2.30.30.240">
    <property type="entry name" value="PRC-barrel domain"/>
    <property type="match status" value="1"/>
</dbReference>